<gene>
    <name evidence="2" type="ORF">VNI00_012778</name>
</gene>
<protein>
    <submittedName>
        <fullName evidence="2">Uncharacterized protein</fullName>
    </submittedName>
</protein>
<dbReference type="Proteomes" id="UP001383192">
    <property type="component" value="Unassembled WGS sequence"/>
</dbReference>
<evidence type="ECO:0000313" key="2">
    <source>
        <dbReference type="EMBL" id="KAK7033554.1"/>
    </source>
</evidence>
<name>A0AAW0C427_9AGAR</name>
<dbReference type="GO" id="GO:0016491">
    <property type="term" value="F:oxidoreductase activity"/>
    <property type="evidence" value="ECO:0007669"/>
    <property type="project" value="UniProtKB-KW"/>
</dbReference>
<dbReference type="Pfam" id="PF14027">
    <property type="entry name" value="Questin_oxidase"/>
    <property type="match status" value="1"/>
</dbReference>
<comment type="caution">
    <text evidence="2">The sequence shown here is derived from an EMBL/GenBank/DDBJ whole genome shotgun (WGS) entry which is preliminary data.</text>
</comment>
<dbReference type="PANTHER" id="PTHR35870:SF1">
    <property type="entry name" value="PROTEIN, PUTATIVE (AFU_ORTHOLOGUE AFUA_5G03330)-RELATED"/>
    <property type="match status" value="1"/>
</dbReference>
<proteinExistence type="predicted"/>
<sequence length="486" mass="54393">MSAVPCRLMRRGVLNLPRSSPESKPVAEAILLKDALEYHCFFREPELHNHLSHHVLAAYDLGATPSLLQKMYNDEAPKQRSIILNKDDMKIGVTTDNWTEYLGNEHAYYGYLNFFQERIKSVGVPDTLEKYIFSPLANKSSVGMLVRLMSGIVHPFIQIGYGLEFGSDLLVATGLAQTAVHQPHPAVIYDYNPSITDPDNNTKRSGPSVLELLREVYDSALLKPVPYDGSAILSTRIKDAVGDGRGEEIQRICSRFQIADNATEEEMNEKIKEFIWAAVLLLFSTGKEGHKPRLDFFLMHLVTSSIFLKTYVGVIRDTANKAQLLRAYLSTIILFVMVRGRPRINANLTMHASDKVRPPLPTEVPYKVDETSIGSPAQDDDYTPWPAFIEASLYASDSHVLKTMRTLIYAAREYGDIPAEDVIGVYQKGTHQETHLGMAKVDGSLFVRAAGVLMNCMGWTTHGQVAGDWDRSALGWEEAWLDEESL</sequence>
<keyword evidence="3" id="KW-1185">Reference proteome</keyword>
<organism evidence="2 3">
    <name type="scientific">Paramarasmius palmivorus</name>
    <dbReference type="NCBI Taxonomy" id="297713"/>
    <lineage>
        <taxon>Eukaryota</taxon>
        <taxon>Fungi</taxon>
        <taxon>Dikarya</taxon>
        <taxon>Basidiomycota</taxon>
        <taxon>Agaricomycotina</taxon>
        <taxon>Agaricomycetes</taxon>
        <taxon>Agaricomycetidae</taxon>
        <taxon>Agaricales</taxon>
        <taxon>Marasmiineae</taxon>
        <taxon>Marasmiaceae</taxon>
        <taxon>Paramarasmius</taxon>
    </lineage>
</organism>
<dbReference type="InterPro" id="IPR025337">
    <property type="entry name" value="Questin_oxidase-like"/>
</dbReference>
<dbReference type="EMBL" id="JAYKXP010000061">
    <property type="protein sequence ID" value="KAK7033554.1"/>
    <property type="molecule type" value="Genomic_DNA"/>
</dbReference>
<keyword evidence="1" id="KW-0560">Oxidoreductase</keyword>
<reference evidence="2 3" key="1">
    <citation type="submission" date="2024-01" db="EMBL/GenBank/DDBJ databases">
        <title>A draft genome for a cacao thread blight-causing isolate of Paramarasmius palmivorus.</title>
        <authorList>
            <person name="Baruah I.K."/>
            <person name="Bukari Y."/>
            <person name="Amoako-Attah I."/>
            <person name="Meinhardt L.W."/>
            <person name="Bailey B.A."/>
            <person name="Cohen S.P."/>
        </authorList>
    </citation>
    <scope>NUCLEOTIDE SEQUENCE [LARGE SCALE GENOMIC DNA]</scope>
    <source>
        <strain evidence="2 3">GH-12</strain>
    </source>
</reference>
<accession>A0AAW0C427</accession>
<dbReference type="PANTHER" id="PTHR35870">
    <property type="entry name" value="PROTEIN, PUTATIVE (AFU_ORTHOLOGUE AFUA_5G03330)-RELATED"/>
    <property type="match status" value="1"/>
</dbReference>
<evidence type="ECO:0000313" key="3">
    <source>
        <dbReference type="Proteomes" id="UP001383192"/>
    </source>
</evidence>
<evidence type="ECO:0000256" key="1">
    <source>
        <dbReference type="ARBA" id="ARBA00023002"/>
    </source>
</evidence>
<dbReference type="AlphaFoldDB" id="A0AAW0C427"/>